<dbReference type="FunFam" id="1.20.1250.20:FF:000018">
    <property type="entry name" value="MFS transporter permease"/>
    <property type="match status" value="1"/>
</dbReference>
<evidence type="ECO:0000313" key="9">
    <source>
        <dbReference type="Proteomes" id="UP000245938"/>
    </source>
</evidence>
<evidence type="ECO:0000256" key="6">
    <source>
        <dbReference type="SAM" id="Phobius"/>
    </source>
</evidence>
<keyword evidence="9" id="KW-1185">Reference proteome</keyword>
<evidence type="ECO:0000256" key="1">
    <source>
        <dbReference type="ARBA" id="ARBA00004651"/>
    </source>
</evidence>
<organism evidence="8 9">
    <name type="scientific">Kurthia sibirica</name>
    <dbReference type="NCBI Taxonomy" id="202750"/>
    <lineage>
        <taxon>Bacteria</taxon>
        <taxon>Bacillati</taxon>
        <taxon>Bacillota</taxon>
        <taxon>Bacilli</taxon>
        <taxon>Bacillales</taxon>
        <taxon>Caryophanaceae</taxon>
        <taxon>Kurthia</taxon>
    </lineage>
</organism>
<dbReference type="GO" id="GO:0022857">
    <property type="term" value="F:transmembrane transporter activity"/>
    <property type="evidence" value="ECO:0007669"/>
    <property type="project" value="InterPro"/>
</dbReference>
<evidence type="ECO:0000256" key="2">
    <source>
        <dbReference type="ARBA" id="ARBA00022448"/>
    </source>
</evidence>
<reference evidence="8 9" key="1">
    <citation type="submission" date="2018-05" db="EMBL/GenBank/DDBJ databases">
        <title>Kurthia sibirica genome sequence.</title>
        <authorList>
            <person name="Maclea K.S."/>
            <person name="Goen A.E."/>
        </authorList>
    </citation>
    <scope>NUCLEOTIDE SEQUENCE [LARGE SCALE GENOMIC DNA]</scope>
    <source>
        <strain evidence="8 9">ATCC 49154</strain>
    </source>
</reference>
<feature type="domain" description="Major facilitator superfamily (MFS) profile" evidence="7">
    <location>
        <begin position="18"/>
        <end position="421"/>
    </location>
</feature>
<dbReference type="PANTHER" id="PTHR43791">
    <property type="entry name" value="PERMEASE-RELATED"/>
    <property type="match status" value="1"/>
</dbReference>
<feature type="transmembrane region" description="Helical" evidence="6">
    <location>
        <begin position="176"/>
        <end position="199"/>
    </location>
</feature>
<dbReference type="Proteomes" id="UP000245938">
    <property type="component" value="Unassembled WGS sequence"/>
</dbReference>
<dbReference type="AlphaFoldDB" id="A0A2U3AP58"/>
<feature type="transmembrane region" description="Helical" evidence="6">
    <location>
        <begin position="392"/>
        <end position="415"/>
    </location>
</feature>
<feature type="transmembrane region" description="Helical" evidence="6">
    <location>
        <begin position="142"/>
        <end position="164"/>
    </location>
</feature>
<evidence type="ECO:0000256" key="4">
    <source>
        <dbReference type="ARBA" id="ARBA00022989"/>
    </source>
</evidence>
<feature type="transmembrane region" description="Helical" evidence="6">
    <location>
        <begin position="366"/>
        <end position="386"/>
    </location>
</feature>
<accession>A0A2U3AP58</accession>
<dbReference type="CDD" id="cd17319">
    <property type="entry name" value="MFS_ExuT_GudP_like"/>
    <property type="match status" value="1"/>
</dbReference>
<evidence type="ECO:0000256" key="3">
    <source>
        <dbReference type="ARBA" id="ARBA00022692"/>
    </source>
</evidence>
<dbReference type="RefSeq" id="WP_109304894.1">
    <property type="nucleotide sequence ID" value="NZ_BJUF01000066.1"/>
</dbReference>
<dbReference type="Gene3D" id="1.20.1250.20">
    <property type="entry name" value="MFS general substrate transporter like domains"/>
    <property type="match status" value="2"/>
</dbReference>
<keyword evidence="4 6" id="KW-1133">Transmembrane helix</keyword>
<feature type="transmembrane region" description="Helical" evidence="6">
    <location>
        <begin position="247"/>
        <end position="269"/>
    </location>
</feature>
<feature type="transmembrane region" description="Helical" evidence="6">
    <location>
        <begin position="80"/>
        <end position="102"/>
    </location>
</feature>
<evidence type="ECO:0000313" key="8">
    <source>
        <dbReference type="EMBL" id="PWI26289.1"/>
    </source>
</evidence>
<comment type="subcellular location">
    <subcellularLocation>
        <location evidence="1">Cell membrane</location>
        <topology evidence="1">Multi-pass membrane protein</topology>
    </subcellularLocation>
</comment>
<dbReference type="PROSITE" id="PS50850">
    <property type="entry name" value="MFS"/>
    <property type="match status" value="1"/>
</dbReference>
<proteinExistence type="predicted"/>
<feature type="transmembrane region" description="Helical" evidence="6">
    <location>
        <begin position="47"/>
        <end position="68"/>
    </location>
</feature>
<feature type="transmembrane region" description="Helical" evidence="6">
    <location>
        <begin position="312"/>
        <end position="332"/>
    </location>
</feature>
<feature type="transmembrane region" description="Helical" evidence="6">
    <location>
        <begin position="281"/>
        <end position="300"/>
    </location>
</feature>
<sequence>MNVLTVEARTKKKTMRRILPYILLLYIICHIDRINIGFAALEMNAELALSAEVFGLLSGIFFIGYFLFEVPSNMMMNKVGAKFWIARIMITWGILVILTGFVQSAMHLYILRFLLGVAEAGFLPGILLFITHWFRERDRSKATATLFLAIPIATLIGAPVSTWIMDTIYWFEWAGWRWMFVLEGIPAILLGIVTFFFLTNKPSDAKWLKDDEQQWLNAEIAKEQQLSASLNPVKISKMLFNLTLWKLSWLYFAGYTGLIGLSFWIPTIIKSLTLDVTTNLEIGWLAIIPPVIGIPAILVTGWNTDRIGKHKIHLIICQLIAAVGFVGCALVTSLIPMIIMLSIAAGGLYGTTGCFYSYLTFFFTKVTAPIGIAFVNSLASLGGFFGPVILGYFTLTIGMYILGALMISASLFMLTMRPSSRDVAMQNHII</sequence>
<dbReference type="PANTHER" id="PTHR43791:SF100">
    <property type="entry name" value="SUGAR TRANSPORTER"/>
    <property type="match status" value="1"/>
</dbReference>
<dbReference type="Pfam" id="PF07690">
    <property type="entry name" value="MFS_1"/>
    <property type="match status" value="2"/>
</dbReference>
<dbReference type="InterPro" id="IPR036259">
    <property type="entry name" value="MFS_trans_sf"/>
</dbReference>
<keyword evidence="2" id="KW-0813">Transport</keyword>
<evidence type="ECO:0000259" key="7">
    <source>
        <dbReference type="PROSITE" id="PS50850"/>
    </source>
</evidence>
<keyword evidence="5 6" id="KW-0472">Membrane</keyword>
<feature type="transmembrane region" description="Helical" evidence="6">
    <location>
        <begin position="108"/>
        <end position="130"/>
    </location>
</feature>
<evidence type="ECO:0000256" key="5">
    <source>
        <dbReference type="ARBA" id="ARBA00023136"/>
    </source>
</evidence>
<feature type="transmembrane region" description="Helical" evidence="6">
    <location>
        <begin position="338"/>
        <end position="359"/>
    </location>
</feature>
<feature type="transmembrane region" description="Helical" evidence="6">
    <location>
        <begin position="21"/>
        <end position="41"/>
    </location>
</feature>
<keyword evidence="3 6" id="KW-0812">Transmembrane</keyword>
<name>A0A2U3AP58_9BACL</name>
<dbReference type="GO" id="GO:0005886">
    <property type="term" value="C:plasma membrane"/>
    <property type="evidence" value="ECO:0007669"/>
    <property type="project" value="UniProtKB-SubCell"/>
</dbReference>
<comment type="caution">
    <text evidence="8">The sequence shown here is derived from an EMBL/GenBank/DDBJ whole genome shotgun (WGS) entry which is preliminary data.</text>
</comment>
<dbReference type="OrthoDB" id="244640at2"/>
<protein>
    <submittedName>
        <fullName evidence="8">MFS transporter</fullName>
    </submittedName>
</protein>
<dbReference type="InterPro" id="IPR011701">
    <property type="entry name" value="MFS"/>
</dbReference>
<dbReference type="InterPro" id="IPR020846">
    <property type="entry name" value="MFS_dom"/>
</dbReference>
<gene>
    <name evidence="8" type="ORF">DEX24_02845</name>
</gene>
<dbReference type="SUPFAM" id="SSF103473">
    <property type="entry name" value="MFS general substrate transporter"/>
    <property type="match status" value="1"/>
</dbReference>
<dbReference type="EMBL" id="QFVR01000003">
    <property type="protein sequence ID" value="PWI26289.1"/>
    <property type="molecule type" value="Genomic_DNA"/>
</dbReference>